<organism evidence="1 2">
    <name type="scientific">Amazona aestiva</name>
    <name type="common">Blue-fronted Amazon parrot</name>
    <dbReference type="NCBI Taxonomy" id="12930"/>
    <lineage>
        <taxon>Eukaryota</taxon>
        <taxon>Metazoa</taxon>
        <taxon>Chordata</taxon>
        <taxon>Craniata</taxon>
        <taxon>Vertebrata</taxon>
        <taxon>Euteleostomi</taxon>
        <taxon>Archelosauria</taxon>
        <taxon>Archosauria</taxon>
        <taxon>Dinosauria</taxon>
        <taxon>Saurischia</taxon>
        <taxon>Theropoda</taxon>
        <taxon>Coelurosauria</taxon>
        <taxon>Aves</taxon>
        <taxon>Neognathae</taxon>
        <taxon>Neoaves</taxon>
        <taxon>Telluraves</taxon>
        <taxon>Australaves</taxon>
        <taxon>Psittaciformes</taxon>
        <taxon>Psittacidae</taxon>
        <taxon>Amazona</taxon>
    </lineage>
</organism>
<gene>
    <name evidence="1" type="ORF">AAES_138136</name>
</gene>
<evidence type="ECO:0000313" key="2">
    <source>
        <dbReference type="Proteomes" id="UP000051836"/>
    </source>
</evidence>
<dbReference type="EMBL" id="LMAW01002872">
    <property type="protein sequence ID" value="KQK76220.1"/>
    <property type="molecule type" value="Genomic_DNA"/>
</dbReference>
<proteinExistence type="predicted"/>
<dbReference type="Proteomes" id="UP000051836">
    <property type="component" value="Unassembled WGS sequence"/>
</dbReference>
<comment type="caution">
    <text evidence="1">The sequence shown here is derived from an EMBL/GenBank/DDBJ whole genome shotgun (WGS) entry which is preliminary data.</text>
</comment>
<protein>
    <submittedName>
        <fullName evidence="1">Uncharacterized protein</fullName>
    </submittedName>
</protein>
<accession>A0A0Q3PIX4</accession>
<reference evidence="1 2" key="1">
    <citation type="submission" date="2015-10" db="EMBL/GenBank/DDBJ databases">
        <authorList>
            <person name="Gilbert D.G."/>
        </authorList>
    </citation>
    <scope>NUCLEOTIDE SEQUENCE [LARGE SCALE GENOMIC DNA]</scope>
    <source>
        <strain evidence="1">FVVF132</strain>
    </source>
</reference>
<dbReference type="AlphaFoldDB" id="A0A0Q3PIX4"/>
<name>A0A0Q3PIX4_AMAAE</name>
<evidence type="ECO:0000313" key="1">
    <source>
        <dbReference type="EMBL" id="KQK76220.1"/>
    </source>
</evidence>
<keyword evidence="2" id="KW-1185">Reference proteome</keyword>
<sequence>MPVNDWSFVLGNGLERISAGGIVIMEVRRKKKENRFGEKQLWPQEQYLGEVRDLIPCTRSCPQESSKRLDLDDLTLKDKILAIHYLETWGNSAQS</sequence>